<comment type="caution">
    <text evidence="3">The sequence shown here is derived from an EMBL/GenBank/DDBJ whole genome shotgun (WGS) entry which is preliminary data.</text>
</comment>
<feature type="chain" id="PRO_5045788222" description="25S rRNA (uridine-N(3))-methyltransferase BMT5-like domain-containing protein" evidence="1">
    <location>
        <begin position="20"/>
        <end position="372"/>
    </location>
</feature>
<proteinExistence type="predicted"/>
<dbReference type="Pfam" id="PF10354">
    <property type="entry name" value="BMT5-like"/>
    <property type="match status" value="1"/>
</dbReference>
<dbReference type="InterPro" id="IPR019446">
    <property type="entry name" value="BMT5-like"/>
</dbReference>
<keyword evidence="1" id="KW-0732">Signal</keyword>
<gene>
    <name evidence="3" type="ORF">TeGR_g9856</name>
</gene>
<keyword evidence="4" id="KW-1185">Reference proteome</keyword>
<sequence length="372" mass="39321">MLLHLWSLLCLALAPCLSGLSLLPPPPGRHLVVGDGDLSYGAFQAKSEQQRSPDNGEGSLIVSVLESEQQHRDTYSGSRANHDAIEGTEGARVLYGVDATNLSAALSAALPPSPTFSSITFNYPHWPGKSNLRENRLLLLSFLRSAAPLLKPYPATVSVALAEGQGGSSSPTRAAWRQSWQAGSLAAEAGLLLLETSPHTHLSSYNRSSHRGVDRGFRVGQGEVHTFALPSPACPAADESCRMCSFFELHVLHSPSAGALVAAAVAGAARRAGLEGEVSLRERFGEGPPGGGGKEWAVYEAVAVGVRAPATREAAGEVRRGAQEEMAGAGLELRQGGRRSSEQVSNVIPLATYRRMQEKWGMLPIPVPAQAI</sequence>
<evidence type="ECO:0000313" key="3">
    <source>
        <dbReference type="EMBL" id="GMI27697.1"/>
    </source>
</evidence>
<feature type="signal peptide" evidence="1">
    <location>
        <begin position="1"/>
        <end position="19"/>
    </location>
</feature>
<dbReference type="Proteomes" id="UP001165060">
    <property type="component" value="Unassembled WGS sequence"/>
</dbReference>
<evidence type="ECO:0000256" key="1">
    <source>
        <dbReference type="SAM" id="SignalP"/>
    </source>
</evidence>
<reference evidence="3 4" key="1">
    <citation type="journal article" date="2023" name="Commun. Biol.">
        <title>Genome analysis of Parmales, the sister group of diatoms, reveals the evolutionary specialization of diatoms from phago-mixotrophs to photoautotrophs.</title>
        <authorList>
            <person name="Ban H."/>
            <person name="Sato S."/>
            <person name="Yoshikawa S."/>
            <person name="Yamada K."/>
            <person name="Nakamura Y."/>
            <person name="Ichinomiya M."/>
            <person name="Sato N."/>
            <person name="Blanc-Mathieu R."/>
            <person name="Endo H."/>
            <person name="Kuwata A."/>
            <person name="Ogata H."/>
        </authorList>
    </citation>
    <scope>NUCLEOTIDE SEQUENCE [LARGE SCALE GENOMIC DNA]</scope>
</reference>
<name>A0ABQ6MJF3_9STRA</name>
<organism evidence="3 4">
    <name type="scientific">Tetraparma gracilis</name>
    <dbReference type="NCBI Taxonomy" id="2962635"/>
    <lineage>
        <taxon>Eukaryota</taxon>
        <taxon>Sar</taxon>
        <taxon>Stramenopiles</taxon>
        <taxon>Ochrophyta</taxon>
        <taxon>Bolidophyceae</taxon>
        <taxon>Parmales</taxon>
        <taxon>Triparmaceae</taxon>
        <taxon>Tetraparma</taxon>
    </lineage>
</organism>
<evidence type="ECO:0000313" key="4">
    <source>
        <dbReference type="Proteomes" id="UP001165060"/>
    </source>
</evidence>
<evidence type="ECO:0000259" key="2">
    <source>
        <dbReference type="Pfam" id="PF10354"/>
    </source>
</evidence>
<feature type="domain" description="25S rRNA (uridine-N(3))-methyltransferase BMT5-like" evidence="2">
    <location>
        <begin position="31"/>
        <end position="198"/>
    </location>
</feature>
<protein>
    <recommendedName>
        <fullName evidence="2">25S rRNA (uridine-N(3))-methyltransferase BMT5-like domain-containing protein</fullName>
    </recommendedName>
</protein>
<dbReference type="EMBL" id="BRYB01004227">
    <property type="protein sequence ID" value="GMI27697.1"/>
    <property type="molecule type" value="Genomic_DNA"/>
</dbReference>
<accession>A0ABQ6MJF3</accession>